<dbReference type="Proteomes" id="UP000023758">
    <property type="component" value="Unassembled WGS sequence"/>
</dbReference>
<organism evidence="2">
    <name type="scientific">Trichophyton rubrum CBS 288.86</name>
    <dbReference type="NCBI Taxonomy" id="1215330"/>
    <lineage>
        <taxon>Eukaryota</taxon>
        <taxon>Fungi</taxon>
        <taxon>Dikarya</taxon>
        <taxon>Ascomycota</taxon>
        <taxon>Pezizomycotina</taxon>
        <taxon>Eurotiomycetes</taxon>
        <taxon>Eurotiomycetidae</taxon>
        <taxon>Onygenales</taxon>
        <taxon>Arthrodermataceae</taxon>
        <taxon>Trichophyton</taxon>
    </lineage>
</organism>
<accession>A0A022VTP2</accession>
<keyword evidence="1" id="KW-0472">Membrane</keyword>
<proteinExistence type="predicted"/>
<evidence type="ECO:0000256" key="1">
    <source>
        <dbReference type="SAM" id="Phobius"/>
    </source>
</evidence>
<dbReference type="EMBL" id="KK207902">
    <property type="protein sequence ID" value="EZF49450.1"/>
    <property type="molecule type" value="Genomic_DNA"/>
</dbReference>
<name>A0A022VTP2_TRIRU</name>
<keyword evidence="1" id="KW-1133">Transmembrane helix</keyword>
<dbReference type="AlphaFoldDB" id="A0A022VTP2"/>
<reference evidence="2" key="1">
    <citation type="submission" date="2014-02" db="EMBL/GenBank/DDBJ databases">
        <title>The Genome Sequence of Trichophyton rubrum (morphotype fischeri) CBS 288.86.</title>
        <authorList>
            <consortium name="The Broad Institute Genomics Platform"/>
            <person name="Cuomo C.A."/>
            <person name="White T.C."/>
            <person name="Graser Y."/>
            <person name="Martinez-Rossi N."/>
            <person name="Heitman J."/>
            <person name="Young S.K."/>
            <person name="Zeng Q."/>
            <person name="Gargeya S."/>
            <person name="Abouelleil A."/>
            <person name="Alvarado L."/>
            <person name="Chapman S.B."/>
            <person name="Gainer-Dewar J."/>
            <person name="Goldberg J."/>
            <person name="Griggs A."/>
            <person name="Gujja S."/>
            <person name="Hansen M."/>
            <person name="Howarth C."/>
            <person name="Imamovic A."/>
            <person name="Larimer J."/>
            <person name="Martinez D."/>
            <person name="Murphy C."/>
            <person name="Pearson M.D."/>
            <person name="Persinoti G."/>
            <person name="Poon T."/>
            <person name="Priest M."/>
            <person name="Roberts A.D."/>
            <person name="Saif S."/>
            <person name="Shea T.D."/>
            <person name="Sykes S.N."/>
            <person name="Wortman J."/>
            <person name="Nusbaum C."/>
            <person name="Birren B."/>
        </authorList>
    </citation>
    <scope>NUCLEOTIDE SEQUENCE [LARGE SCALE GENOMIC DNA]</scope>
    <source>
        <strain evidence="2">CBS 288.86</strain>
    </source>
</reference>
<gene>
    <name evidence="2" type="ORF">H103_07027</name>
</gene>
<sequence length="113" mass="12601">MQNPSTPTSILPIPTPAGEDYDVTIDEESANRRKVLVTVLGPFFGICVLIIAVSLAIRYWKEKRKQNNVKSATEMVRCSDGASSVPYSPIFSKYSRDIEASPWKLKPARNELT</sequence>
<keyword evidence="1" id="KW-0812">Transmembrane</keyword>
<dbReference type="OrthoDB" id="4171874at2759"/>
<evidence type="ECO:0000313" key="2">
    <source>
        <dbReference type="EMBL" id="EZF49450.1"/>
    </source>
</evidence>
<feature type="transmembrane region" description="Helical" evidence="1">
    <location>
        <begin position="35"/>
        <end position="57"/>
    </location>
</feature>
<protein>
    <submittedName>
        <fullName evidence="2">Uncharacterized protein</fullName>
    </submittedName>
</protein>
<dbReference type="HOGENOM" id="CLU_2026155_0_0_1"/>